<evidence type="ECO:0000313" key="3">
    <source>
        <dbReference type="EMBL" id="TQM36782.1"/>
    </source>
</evidence>
<sequence>MPAGVDRTDGDGITTLALRNEGRRNAFAVDLLDDLDRALGELESDPGTRVVVVTGHGSAFSVGADLAAPPARRTLRGDSVDADLARLRRVGRITERLHRLPQVTLAAVNGACAGAGLSLALACDLRIAAEAAVFNTAFLGAGLSGDLGGIWFATRILGQARARELFLLPGRLPAREAQAAGLVSSVSPDESFTADLAALTARLAASAPRAVRAMKGNLRDADRMSLADYLDVESERMVATFHTDDAREAARAFLERREPVFTGR</sequence>
<dbReference type="AlphaFoldDB" id="A0A543FSJ8"/>
<dbReference type="PROSITE" id="PS00166">
    <property type="entry name" value="ENOYL_COA_HYDRATASE"/>
    <property type="match status" value="1"/>
</dbReference>
<dbReference type="OrthoDB" id="9777711at2"/>
<dbReference type="EMBL" id="VFPH01000002">
    <property type="protein sequence ID" value="TQM36782.1"/>
    <property type="molecule type" value="Genomic_DNA"/>
</dbReference>
<dbReference type="PANTHER" id="PTHR11941:SF133">
    <property type="entry name" value="1,2-EPOXYPHENYLACETYL-COA ISOMERASE"/>
    <property type="match status" value="1"/>
</dbReference>
<evidence type="ECO:0000256" key="1">
    <source>
        <dbReference type="ARBA" id="ARBA00005254"/>
    </source>
</evidence>
<comment type="similarity">
    <text evidence="1 2">Belongs to the enoyl-CoA hydratase/isomerase family.</text>
</comment>
<keyword evidence="4" id="KW-1185">Reference proteome</keyword>
<gene>
    <name evidence="3" type="ORF">FB388_3968</name>
</gene>
<dbReference type="InterPro" id="IPR029045">
    <property type="entry name" value="ClpP/crotonase-like_dom_sf"/>
</dbReference>
<organism evidence="3 4">
    <name type="scientific">Pseudonocardia cypriaca</name>
    <dbReference type="NCBI Taxonomy" id="882449"/>
    <lineage>
        <taxon>Bacteria</taxon>
        <taxon>Bacillati</taxon>
        <taxon>Actinomycetota</taxon>
        <taxon>Actinomycetes</taxon>
        <taxon>Pseudonocardiales</taxon>
        <taxon>Pseudonocardiaceae</taxon>
        <taxon>Pseudonocardia</taxon>
    </lineage>
</organism>
<dbReference type="InterPro" id="IPR018376">
    <property type="entry name" value="Enoyl-CoA_hyd/isom_CS"/>
</dbReference>
<dbReference type="GO" id="GO:0006635">
    <property type="term" value="P:fatty acid beta-oxidation"/>
    <property type="evidence" value="ECO:0007669"/>
    <property type="project" value="TreeGrafter"/>
</dbReference>
<comment type="caution">
    <text evidence="3">The sequence shown here is derived from an EMBL/GenBank/DDBJ whole genome shotgun (WGS) entry which is preliminary data.</text>
</comment>
<dbReference type="PANTHER" id="PTHR11941">
    <property type="entry name" value="ENOYL-COA HYDRATASE-RELATED"/>
    <property type="match status" value="1"/>
</dbReference>
<proteinExistence type="inferred from homology"/>
<dbReference type="RefSeq" id="WP_142103639.1">
    <property type="nucleotide sequence ID" value="NZ_VFPH01000002.1"/>
</dbReference>
<accession>A0A543FSJ8</accession>
<name>A0A543FSJ8_9PSEU</name>
<dbReference type="GO" id="GO:0003824">
    <property type="term" value="F:catalytic activity"/>
    <property type="evidence" value="ECO:0007669"/>
    <property type="project" value="InterPro"/>
</dbReference>
<dbReference type="Gene3D" id="3.90.226.10">
    <property type="entry name" value="2-enoyl-CoA Hydratase, Chain A, domain 1"/>
    <property type="match status" value="1"/>
</dbReference>
<dbReference type="CDD" id="cd06558">
    <property type="entry name" value="crotonase-like"/>
    <property type="match status" value="1"/>
</dbReference>
<evidence type="ECO:0000256" key="2">
    <source>
        <dbReference type="RuleBase" id="RU003707"/>
    </source>
</evidence>
<dbReference type="Pfam" id="PF00378">
    <property type="entry name" value="ECH_1"/>
    <property type="match status" value="1"/>
</dbReference>
<reference evidence="3 4" key="1">
    <citation type="submission" date="2019-06" db="EMBL/GenBank/DDBJ databases">
        <title>Sequencing the genomes of 1000 actinobacteria strains.</title>
        <authorList>
            <person name="Klenk H.-P."/>
        </authorList>
    </citation>
    <scope>NUCLEOTIDE SEQUENCE [LARGE SCALE GENOMIC DNA]</scope>
    <source>
        <strain evidence="3 4">DSM 45511</strain>
    </source>
</reference>
<dbReference type="InterPro" id="IPR001753">
    <property type="entry name" value="Enoyl-CoA_hydra/iso"/>
</dbReference>
<protein>
    <submittedName>
        <fullName evidence="3">Enoyl-CoA hydratase</fullName>
    </submittedName>
</protein>
<dbReference type="Proteomes" id="UP000319818">
    <property type="component" value="Unassembled WGS sequence"/>
</dbReference>
<dbReference type="SUPFAM" id="SSF52096">
    <property type="entry name" value="ClpP/crotonase"/>
    <property type="match status" value="1"/>
</dbReference>
<evidence type="ECO:0000313" key="4">
    <source>
        <dbReference type="Proteomes" id="UP000319818"/>
    </source>
</evidence>